<name>A0A419EP57_9BACT</name>
<dbReference type="PROSITE" id="PS51819">
    <property type="entry name" value="VOC"/>
    <property type="match status" value="1"/>
</dbReference>
<dbReference type="Gene3D" id="3.10.180.10">
    <property type="entry name" value="2,3-Dihydroxybiphenyl 1,2-Dioxygenase, domain 1"/>
    <property type="match status" value="1"/>
</dbReference>
<accession>A0A419EP57</accession>
<reference evidence="3 4" key="1">
    <citation type="journal article" date="2017" name="ISME J.">
        <title>Energy and carbon metabolisms in a deep terrestrial subsurface fluid microbial community.</title>
        <authorList>
            <person name="Momper L."/>
            <person name="Jungbluth S.P."/>
            <person name="Lee M.D."/>
            <person name="Amend J.P."/>
        </authorList>
    </citation>
    <scope>NUCLEOTIDE SEQUENCE [LARGE SCALE GENOMIC DNA]</scope>
    <source>
        <strain evidence="3">SURF_17</strain>
    </source>
</reference>
<dbReference type="EMBL" id="QZKI01000136">
    <property type="protein sequence ID" value="RJP64689.1"/>
    <property type="molecule type" value="Genomic_DNA"/>
</dbReference>
<evidence type="ECO:0000259" key="2">
    <source>
        <dbReference type="PROSITE" id="PS51819"/>
    </source>
</evidence>
<organism evidence="3 4">
    <name type="scientific">Candidatus Abyssobacteria bacterium SURF_17</name>
    <dbReference type="NCBI Taxonomy" id="2093361"/>
    <lineage>
        <taxon>Bacteria</taxon>
        <taxon>Pseudomonadati</taxon>
        <taxon>Candidatus Hydrogenedentota</taxon>
        <taxon>Candidatus Abyssobacteria</taxon>
    </lineage>
</organism>
<dbReference type="InterPro" id="IPR037523">
    <property type="entry name" value="VOC_core"/>
</dbReference>
<evidence type="ECO:0000313" key="3">
    <source>
        <dbReference type="EMBL" id="RJP64689.1"/>
    </source>
</evidence>
<dbReference type="GO" id="GO:0004493">
    <property type="term" value="F:methylmalonyl-CoA epimerase activity"/>
    <property type="evidence" value="ECO:0007669"/>
    <property type="project" value="TreeGrafter"/>
</dbReference>
<gene>
    <name evidence="3" type="ORF">C4532_18780</name>
</gene>
<dbReference type="AlphaFoldDB" id="A0A419EP57"/>
<dbReference type="InterPro" id="IPR029068">
    <property type="entry name" value="Glyas_Bleomycin-R_OHBP_Dase"/>
</dbReference>
<keyword evidence="1" id="KW-0479">Metal-binding</keyword>
<sequence length="172" mass="19294">MAERQVNGVCGKRERRSHAFTSHQEEWMIKGISHAGIGVRDMERSLTFYRDMLGLDVIGELEAEGPIVDDITGLKGANVRIVNLKCCEGQELELFQYNAPTTSTFPSDYRQCNGGIIHVALIVDNLMELYEKLKERGVKFNSKPYDLGGGLVVYMRDPDGVTVELMQKHAES</sequence>
<dbReference type="PANTHER" id="PTHR43048">
    <property type="entry name" value="METHYLMALONYL-COA EPIMERASE"/>
    <property type="match status" value="1"/>
</dbReference>
<comment type="caution">
    <text evidence="3">The sequence shown here is derived from an EMBL/GenBank/DDBJ whole genome shotgun (WGS) entry which is preliminary data.</text>
</comment>
<dbReference type="InterPro" id="IPR051785">
    <property type="entry name" value="MMCE/EMCE_epimerase"/>
</dbReference>
<dbReference type="InterPro" id="IPR004360">
    <property type="entry name" value="Glyas_Fos-R_dOase_dom"/>
</dbReference>
<dbReference type="GO" id="GO:0046872">
    <property type="term" value="F:metal ion binding"/>
    <property type="evidence" value="ECO:0007669"/>
    <property type="project" value="UniProtKB-KW"/>
</dbReference>
<proteinExistence type="predicted"/>
<evidence type="ECO:0000256" key="1">
    <source>
        <dbReference type="ARBA" id="ARBA00022723"/>
    </source>
</evidence>
<dbReference type="Pfam" id="PF00903">
    <property type="entry name" value="Glyoxalase"/>
    <property type="match status" value="1"/>
</dbReference>
<evidence type="ECO:0000313" key="4">
    <source>
        <dbReference type="Proteomes" id="UP000285961"/>
    </source>
</evidence>
<dbReference type="PANTHER" id="PTHR43048:SF3">
    <property type="entry name" value="METHYLMALONYL-COA EPIMERASE, MITOCHONDRIAL"/>
    <property type="match status" value="1"/>
</dbReference>
<protein>
    <recommendedName>
        <fullName evidence="2">VOC domain-containing protein</fullName>
    </recommendedName>
</protein>
<dbReference type="Proteomes" id="UP000285961">
    <property type="component" value="Unassembled WGS sequence"/>
</dbReference>
<feature type="domain" description="VOC" evidence="2">
    <location>
        <begin position="31"/>
        <end position="168"/>
    </location>
</feature>
<dbReference type="SUPFAM" id="SSF54593">
    <property type="entry name" value="Glyoxalase/Bleomycin resistance protein/Dihydroxybiphenyl dioxygenase"/>
    <property type="match status" value="1"/>
</dbReference>
<dbReference type="GO" id="GO:0046491">
    <property type="term" value="P:L-methylmalonyl-CoA metabolic process"/>
    <property type="evidence" value="ECO:0007669"/>
    <property type="project" value="TreeGrafter"/>
</dbReference>